<dbReference type="Pfam" id="PF02452">
    <property type="entry name" value="PemK_toxin"/>
    <property type="match status" value="1"/>
</dbReference>
<dbReference type="RefSeq" id="WP_072772906.1">
    <property type="nucleotide sequence ID" value="NZ_FRDN01000007.1"/>
</dbReference>
<organism evidence="3 4">
    <name type="scientific">Desulfitobacterium chlororespirans DSM 11544</name>
    <dbReference type="NCBI Taxonomy" id="1121395"/>
    <lineage>
        <taxon>Bacteria</taxon>
        <taxon>Bacillati</taxon>
        <taxon>Bacillota</taxon>
        <taxon>Clostridia</taxon>
        <taxon>Eubacteriales</taxon>
        <taxon>Desulfitobacteriaceae</taxon>
        <taxon>Desulfitobacterium</taxon>
    </lineage>
</organism>
<sequence>MIITNGDVWFAKFPLEEDDSVFCPRPVIILDVESLTVLVVKVTKASPRPNDKYDIPINYWQYANLNFKSTARVSKTQILNHSQLVFKIGTIHPSDYTTIQNTYMQYISQNS</sequence>
<dbReference type="EMBL" id="FRDN01000007">
    <property type="protein sequence ID" value="SHN73798.1"/>
    <property type="molecule type" value="Genomic_DNA"/>
</dbReference>
<comment type="similarity">
    <text evidence="1">Belongs to the PemK/MazF family.</text>
</comment>
<keyword evidence="2" id="KW-1277">Toxin-antitoxin system</keyword>
<dbReference type="STRING" id="1121395.SAMN02745215_02528"/>
<dbReference type="AlphaFoldDB" id="A0A1M7TSY7"/>
<evidence type="ECO:0000256" key="2">
    <source>
        <dbReference type="ARBA" id="ARBA00022649"/>
    </source>
</evidence>
<proteinExistence type="inferred from homology"/>
<evidence type="ECO:0000313" key="3">
    <source>
        <dbReference type="EMBL" id="SHN73798.1"/>
    </source>
</evidence>
<dbReference type="Gene3D" id="2.30.30.110">
    <property type="match status" value="1"/>
</dbReference>
<reference evidence="4" key="1">
    <citation type="submission" date="2016-12" db="EMBL/GenBank/DDBJ databases">
        <authorList>
            <person name="Varghese N."/>
            <person name="Submissions S."/>
        </authorList>
    </citation>
    <scope>NUCLEOTIDE SEQUENCE [LARGE SCALE GENOMIC DNA]</scope>
    <source>
        <strain evidence="4">DSM 11544</strain>
    </source>
</reference>
<keyword evidence="4" id="KW-1185">Reference proteome</keyword>
<gene>
    <name evidence="3" type="ORF">SAMN02745215_02528</name>
</gene>
<accession>A0A1M7TSY7</accession>
<dbReference type="InterPro" id="IPR003477">
    <property type="entry name" value="PemK-like"/>
</dbReference>
<evidence type="ECO:0000256" key="1">
    <source>
        <dbReference type="ARBA" id="ARBA00007521"/>
    </source>
</evidence>
<protein>
    <submittedName>
        <fullName evidence="3">PemK-like, MazF-like toxin of type II toxin-antitoxin system</fullName>
    </submittedName>
</protein>
<evidence type="ECO:0000313" key="4">
    <source>
        <dbReference type="Proteomes" id="UP000184010"/>
    </source>
</evidence>
<dbReference type="SUPFAM" id="SSF50118">
    <property type="entry name" value="Cell growth inhibitor/plasmid maintenance toxic component"/>
    <property type="match status" value="1"/>
</dbReference>
<name>A0A1M7TSY7_9FIRM</name>
<dbReference type="Proteomes" id="UP000184010">
    <property type="component" value="Unassembled WGS sequence"/>
</dbReference>
<dbReference type="GO" id="GO:0003677">
    <property type="term" value="F:DNA binding"/>
    <property type="evidence" value="ECO:0007669"/>
    <property type="project" value="InterPro"/>
</dbReference>
<dbReference type="InterPro" id="IPR011067">
    <property type="entry name" value="Plasmid_toxin/cell-grow_inhib"/>
</dbReference>